<dbReference type="AlphaFoldDB" id="A0A9W6UTJ5"/>
<name>A0A9W6UTJ5_9ACTN</name>
<reference evidence="2" key="1">
    <citation type="submission" date="2023-02" db="EMBL/GenBank/DDBJ databases">
        <title>Actinomadura rubrobrunea NBRC 14622.</title>
        <authorList>
            <person name="Ichikawa N."/>
            <person name="Sato H."/>
            <person name="Tonouchi N."/>
        </authorList>
    </citation>
    <scope>NUCLEOTIDE SEQUENCE</scope>
    <source>
        <strain evidence="2">NBRC 14622</strain>
    </source>
</reference>
<accession>A0A9W6UTJ5</accession>
<proteinExistence type="predicted"/>
<protein>
    <submittedName>
        <fullName evidence="2">Uncharacterized protein</fullName>
    </submittedName>
</protein>
<comment type="caution">
    <text evidence="2">The sequence shown here is derived from an EMBL/GenBank/DDBJ whole genome shotgun (WGS) entry which is preliminary data.</text>
</comment>
<evidence type="ECO:0000313" key="2">
    <source>
        <dbReference type="EMBL" id="GLW61833.1"/>
    </source>
</evidence>
<dbReference type="Proteomes" id="UP001165124">
    <property type="component" value="Unassembled WGS sequence"/>
</dbReference>
<organism evidence="2 3">
    <name type="scientific">Actinomadura rubrobrunea</name>
    <dbReference type="NCBI Taxonomy" id="115335"/>
    <lineage>
        <taxon>Bacteria</taxon>
        <taxon>Bacillati</taxon>
        <taxon>Actinomycetota</taxon>
        <taxon>Actinomycetes</taxon>
        <taxon>Streptosporangiales</taxon>
        <taxon>Thermomonosporaceae</taxon>
        <taxon>Actinomadura</taxon>
    </lineage>
</organism>
<sequence>MWGRTRGGNRGAHGSDTGWKQAWLRVLEEGWRHAKVGCAARAVRRESRVGDVSHCGVRRGPDAAHGRREARGRLSGPVGAAASRGWCRGRSRGLVQDGRKDVGQVISRSFSRTA</sequence>
<keyword evidence="3" id="KW-1185">Reference proteome</keyword>
<gene>
    <name evidence="2" type="ORF">Arub01_00770</name>
</gene>
<evidence type="ECO:0000256" key="1">
    <source>
        <dbReference type="SAM" id="MobiDB-lite"/>
    </source>
</evidence>
<dbReference type="EMBL" id="BSRZ01000001">
    <property type="protein sequence ID" value="GLW61833.1"/>
    <property type="molecule type" value="Genomic_DNA"/>
</dbReference>
<feature type="region of interest" description="Disordered" evidence="1">
    <location>
        <begin position="59"/>
        <end position="82"/>
    </location>
</feature>
<feature type="compositionally biased region" description="Basic and acidic residues" evidence="1">
    <location>
        <begin position="59"/>
        <end position="72"/>
    </location>
</feature>
<evidence type="ECO:0000313" key="3">
    <source>
        <dbReference type="Proteomes" id="UP001165124"/>
    </source>
</evidence>